<dbReference type="Gene3D" id="3.40.50.300">
    <property type="entry name" value="P-loop containing nucleotide triphosphate hydrolases"/>
    <property type="match status" value="2"/>
</dbReference>
<evidence type="ECO:0000256" key="1">
    <source>
        <dbReference type="ARBA" id="ARBA00004335"/>
    </source>
</evidence>
<dbReference type="GO" id="GO:0031965">
    <property type="term" value="C:nuclear membrane"/>
    <property type="evidence" value="ECO:0007669"/>
    <property type="project" value="UniProtKB-SubCell"/>
</dbReference>
<feature type="domain" description="Helicase C-terminal" evidence="22">
    <location>
        <begin position="333"/>
        <end position="501"/>
    </location>
</feature>
<evidence type="ECO:0000256" key="19">
    <source>
        <dbReference type="RuleBase" id="RU000492"/>
    </source>
</evidence>
<gene>
    <name evidence="24" type="primary">dbp5</name>
    <name evidence="24" type="ORF">SOMG_02631</name>
</gene>
<evidence type="ECO:0000256" key="14">
    <source>
        <dbReference type="ARBA" id="ARBA00038143"/>
    </source>
</evidence>
<keyword evidence="8 19" id="KW-0347">Helicase</keyword>
<dbReference type="FunFam" id="3.40.50.300:FF:000849">
    <property type="entry name" value="ATP-dependent RNA helicase DBP5"/>
    <property type="match status" value="1"/>
</dbReference>
<dbReference type="AlphaFoldDB" id="A0AAE9WDY1"/>
<evidence type="ECO:0000256" key="2">
    <source>
        <dbReference type="ARBA" id="ARBA00004496"/>
    </source>
</evidence>
<accession>A0AAE9WDY1</accession>
<feature type="compositionally biased region" description="Basic and acidic residues" evidence="20">
    <location>
        <begin position="54"/>
        <end position="90"/>
    </location>
</feature>
<organism evidence="24 25">
    <name type="scientific">Schizosaccharomyces osmophilus</name>
    <dbReference type="NCBI Taxonomy" id="2545709"/>
    <lineage>
        <taxon>Eukaryota</taxon>
        <taxon>Fungi</taxon>
        <taxon>Dikarya</taxon>
        <taxon>Ascomycota</taxon>
        <taxon>Taphrinomycotina</taxon>
        <taxon>Schizosaccharomycetes</taxon>
        <taxon>Schizosaccharomycetales</taxon>
        <taxon>Schizosaccharomycetaceae</taxon>
        <taxon>Schizosaccharomyces</taxon>
    </lineage>
</organism>
<dbReference type="GO" id="GO:0015031">
    <property type="term" value="P:protein transport"/>
    <property type="evidence" value="ECO:0007669"/>
    <property type="project" value="UniProtKB-KW"/>
</dbReference>
<evidence type="ECO:0000256" key="7">
    <source>
        <dbReference type="ARBA" id="ARBA00022801"/>
    </source>
</evidence>
<dbReference type="PROSITE" id="PS51195">
    <property type="entry name" value="Q_MOTIF"/>
    <property type="match status" value="1"/>
</dbReference>
<evidence type="ECO:0000256" key="8">
    <source>
        <dbReference type="ARBA" id="ARBA00022806"/>
    </source>
</evidence>
<dbReference type="EMBL" id="CP115612">
    <property type="protein sequence ID" value="WBW74113.1"/>
    <property type="molecule type" value="Genomic_DNA"/>
</dbReference>
<feature type="compositionally biased region" description="Polar residues" evidence="20">
    <location>
        <begin position="26"/>
        <end position="36"/>
    </location>
</feature>
<dbReference type="GO" id="GO:0003723">
    <property type="term" value="F:RNA binding"/>
    <property type="evidence" value="ECO:0007669"/>
    <property type="project" value="UniProtKB-KW"/>
</dbReference>
<evidence type="ECO:0000256" key="9">
    <source>
        <dbReference type="ARBA" id="ARBA00022840"/>
    </source>
</evidence>
<evidence type="ECO:0000259" key="23">
    <source>
        <dbReference type="PROSITE" id="PS51195"/>
    </source>
</evidence>
<evidence type="ECO:0000256" key="15">
    <source>
        <dbReference type="ARBA" id="ARBA00039326"/>
    </source>
</evidence>
<evidence type="ECO:0000256" key="20">
    <source>
        <dbReference type="SAM" id="MobiDB-lite"/>
    </source>
</evidence>
<evidence type="ECO:0000256" key="4">
    <source>
        <dbReference type="ARBA" id="ARBA00012552"/>
    </source>
</evidence>
<feature type="short sequence motif" description="Q motif" evidence="18">
    <location>
        <begin position="122"/>
        <end position="150"/>
    </location>
</feature>
<dbReference type="InterPro" id="IPR014014">
    <property type="entry name" value="RNA_helicase_DEAD_Q_motif"/>
</dbReference>
<dbReference type="KEGG" id="som:SOMG_02631"/>
<feature type="region of interest" description="Disordered" evidence="20">
    <location>
        <begin position="1"/>
        <end position="95"/>
    </location>
</feature>
<keyword evidence="13" id="KW-0539">Nucleus</keyword>
<dbReference type="SMART" id="SM00487">
    <property type="entry name" value="DEXDc"/>
    <property type="match status" value="1"/>
</dbReference>
<feature type="compositionally biased region" description="Basic and acidic residues" evidence="20">
    <location>
        <begin position="1"/>
        <end position="11"/>
    </location>
</feature>
<comment type="catalytic activity">
    <reaction evidence="17">
        <text>ATP + H2O = ADP + phosphate + H(+)</text>
        <dbReference type="Rhea" id="RHEA:13065"/>
        <dbReference type="ChEBI" id="CHEBI:15377"/>
        <dbReference type="ChEBI" id="CHEBI:15378"/>
        <dbReference type="ChEBI" id="CHEBI:30616"/>
        <dbReference type="ChEBI" id="CHEBI:43474"/>
        <dbReference type="ChEBI" id="CHEBI:456216"/>
        <dbReference type="EC" id="3.6.4.13"/>
    </reaction>
</comment>
<keyword evidence="12" id="KW-0813">Transport</keyword>
<evidence type="ECO:0000256" key="17">
    <source>
        <dbReference type="ARBA" id="ARBA00047984"/>
    </source>
</evidence>
<evidence type="ECO:0000256" key="3">
    <source>
        <dbReference type="ARBA" id="ARBA00004567"/>
    </source>
</evidence>
<dbReference type="Proteomes" id="UP001212411">
    <property type="component" value="Chromosome 2"/>
</dbReference>
<dbReference type="Pfam" id="PF00270">
    <property type="entry name" value="DEAD"/>
    <property type="match status" value="1"/>
</dbReference>
<dbReference type="EC" id="3.6.4.13" evidence="4"/>
<dbReference type="InterPro" id="IPR001650">
    <property type="entry name" value="Helicase_C-like"/>
</dbReference>
<keyword evidence="6 19" id="KW-0547">Nucleotide-binding</keyword>
<evidence type="ECO:0000313" key="24">
    <source>
        <dbReference type="EMBL" id="WBW74113.1"/>
    </source>
</evidence>
<dbReference type="InterPro" id="IPR014001">
    <property type="entry name" value="Helicase_ATP-bd"/>
</dbReference>
<name>A0AAE9WDY1_9SCHI</name>
<dbReference type="PROSITE" id="PS00039">
    <property type="entry name" value="DEAD_ATP_HELICASE"/>
    <property type="match status" value="1"/>
</dbReference>
<dbReference type="GO" id="GO:0005524">
    <property type="term" value="F:ATP binding"/>
    <property type="evidence" value="ECO:0007669"/>
    <property type="project" value="UniProtKB-KW"/>
</dbReference>
<comment type="subcellular location">
    <subcellularLocation>
        <location evidence="2">Cytoplasm</location>
    </subcellularLocation>
    <subcellularLocation>
        <location evidence="1">Nucleus membrane</location>
        <topology evidence="1">Peripheral membrane protein</topology>
        <orientation evidence="1">Cytoplasmic side</orientation>
    </subcellularLocation>
    <subcellularLocation>
        <location evidence="3">Nucleus</location>
        <location evidence="3">Nuclear pore complex</location>
    </subcellularLocation>
</comment>
<evidence type="ECO:0000256" key="18">
    <source>
        <dbReference type="PROSITE-ProRule" id="PRU00552"/>
    </source>
</evidence>
<evidence type="ECO:0000256" key="16">
    <source>
        <dbReference type="ARBA" id="ARBA00039604"/>
    </source>
</evidence>
<evidence type="ECO:0000256" key="5">
    <source>
        <dbReference type="ARBA" id="ARBA00022490"/>
    </source>
</evidence>
<feature type="domain" description="DEAD-box RNA helicase Q" evidence="23">
    <location>
        <begin position="122"/>
        <end position="150"/>
    </location>
</feature>
<keyword evidence="9 19" id="KW-0067">ATP-binding</keyword>
<dbReference type="SUPFAM" id="SSF52540">
    <property type="entry name" value="P-loop containing nucleoside triphosphate hydrolases"/>
    <property type="match status" value="1"/>
</dbReference>
<dbReference type="Pfam" id="PF00271">
    <property type="entry name" value="Helicase_C"/>
    <property type="match status" value="1"/>
</dbReference>
<sequence>MSTVGQEKKTDWASIDSDEEVERISENINKLQTSDNGSKEKPTADLSNRLGPKVGEEPEKQGETKETKDEKKDEKESATKTEEEKEKIQAEEETNLIQNKNEVRVKLADLQADPNSPLYSVKSFEELNLKPELLKGVYSMKFQKPSKIQEKALPLLLADPPRNMIGQSQSGTGKTAAFALTMLSRVDTTVAKPQAICLAPSRELARQIMDVVEEMGKYTGVQTAFAIKDAVPKGQVINAQIVIGTPGTVMDLAKRRQLDLKQIRAFVLDEADNMLDQQGLADQSMRVKRLLPKNTQVVLFSATFSDQVGEFAKHFAPNADEIRLKTEELSVDGIRQLYMDCQSEQHKYEVLVELYGLLTIGQSIIFCRKKDTAEEIARRMVQDGHTVSCLTGNLDGAQRDHIMDSFRAGTSKVLITTNVIARGIDVLQVNMVVNYDMPLDSAGKPDPQTYLHRIGRTGRFGRVGVSINFVHDEKSWREMKAIEDYFGRAITRVPTDDYEELEKVVKNALKM</sequence>
<evidence type="ECO:0000256" key="10">
    <source>
        <dbReference type="ARBA" id="ARBA00022884"/>
    </source>
</evidence>
<dbReference type="FunFam" id="3.40.50.300:FF:000318">
    <property type="entry name" value="ATP-dependent RNA helicase DDX19B"/>
    <property type="match status" value="1"/>
</dbReference>
<comment type="similarity">
    <text evidence="14">Belongs to the DEAD box helicase family. DDX19/DBP5 subfamily.</text>
</comment>
<dbReference type="GO" id="GO:0016787">
    <property type="term" value="F:hydrolase activity"/>
    <property type="evidence" value="ECO:0007669"/>
    <property type="project" value="UniProtKB-KW"/>
</dbReference>
<dbReference type="GO" id="GO:0005643">
    <property type="term" value="C:nuclear pore"/>
    <property type="evidence" value="ECO:0007669"/>
    <property type="project" value="UniProtKB-SubCell"/>
</dbReference>
<dbReference type="PROSITE" id="PS51194">
    <property type="entry name" value="HELICASE_CTER"/>
    <property type="match status" value="1"/>
</dbReference>
<dbReference type="InterPro" id="IPR027417">
    <property type="entry name" value="P-loop_NTPase"/>
</dbReference>
<keyword evidence="12" id="KW-0906">Nuclear pore complex</keyword>
<dbReference type="GO" id="GO:0005737">
    <property type="term" value="C:cytoplasm"/>
    <property type="evidence" value="ECO:0007669"/>
    <property type="project" value="UniProtKB-SubCell"/>
</dbReference>
<evidence type="ECO:0000256" key="13">
    <source>
        <dbReference type="ARBA" id="ARBA00023242"/>
    </source>
</evidence>
<dbReference type="GO" id="GO:0003724">
    <property type="term" value="F:RNA helicase activity"/>
    <property type="evidence" value="ECO:0007669"/>
    <property type="project" value="UniProtKB-EC"/>
</dbReference>
<dbReference type="PANTHER" id="PTHR47958">
    <property type="entry name" value="ATP-DEPENDENT RNA HELICASE DBP3"/>
    <property type="match status" value="1"/>
</dbReference>
<keyword evidence="12" id="KW-0653">Protein transport</keyword>
<dbReference type="InterPro" id="IPR000629">
    <property type="entry name" value="RNA-helicase_DEAD-box_CS"/>
</dbReference>
<dbReference type="SMART" id="SM00490">
    <property type="entry name" value="HELICc"/>
    <property type="match status" value="1"/>
</dbReference>
<dbReference type="RefSeq" id="XP_056038356.1">
    <property type="nucleotide sequence ID" value="XM_056181422.1"/>
</dbReference>
<evidence type="ECO:0000256" key="11">
    <source>
        <dbReference type="ARBA" id="ARBA00023010"/>
    </source>
</evidence>
<reference evidence="24 25" key="1">
    <citation type="journal article" date="2023" name="G3 (Bethesda)">
        <title>A high-quality reference genome for the fission yeast Schizosaccharomyces osmophilus.</title>
        <authorList>
            <person name="Jia G.S."/>
            <person name="Zhang W.C."/>
            <person name="Liang Y."/>
            <person name="Liu X.H."/>
            <person name="Rhind N."/>
            <person name="Pidoux A."/>
            <person name="Brysch-Herzberg M."/>
            <person name="Du L.L."/>
        </authorList>
    </citation>
    <scope>NUCLEOTIDE SEQUENCE [LARGE SCALE GENOMIC DNA]</scope>
    <source>
        <strain evidence="24 25">CBS 15793</strain>
    </source>
</reference>
<dbReference type="PROSITE" id="PS51192">
    <property type="entry name" value="HELICASE_ATP_BIND_1"/>
    <property type="match status" value="1"/>
</dbReference>
<evidence type="ECO:0000259" key="21">
    <source>
        <dbReference type="PROSITE" id="PS51192"/>
    </source>
</evidence>
<evidence type="ECO:0000259" key="22">
    <source>
        <dbReference type="PROSITE" id="PS51194"/>
    </source>
</evidence>
<keyword evidence="7 19" id="KW-0378">Hydrolase</keyword>
<dbReference type="InterPro" id="IPR011545">
    <property type="entry name" value="DEAD/DEAH_box_helicase_dom"/>
</dbReference>
<protein>
    <recommendedName>
        <fullName evidence="15">ATP-dependent RNA helicase DBP5</fullName>
        <ecNumber evidence="4">3.6.4.13</ecNumber>
    </recommendedName>
    <alternativeName>
        <fullName evidence="16">ATP-dependent RNA helicase dbp5</fullName>
    </alternativeName>
</protein>
<keyword evidence="10" id="KW-0694">RNA-binding</keyword>
<proteinExistence type="inferred from homology"/>
<keyword evidence="5" id="KW-0963">Cytoplasm</keyword>
<dbReference type="CDD" id="cd18787">
    <property type="entry name" value="SF2_C_DEAD"/>
    <property type="match status" value="1"/>
</dbReference>
<evidence type="ECO:0000256" key="12">
    <source>
        <dbReference type="ARBA" id="ARBA00023132"/>
    </source>
</evidence>
<dbReference type="CDD" id="cd17963">
    <property type="entry name" value="DEADc_DDX19_DDX25"/>
    <property type="match status" value="1"/>
</dbReference>
<dbReference type="GeneID" id="80876111"/>
<evidence type="ECO:0000256" key="6">
    <source>
        <dbReference type="ARBA" id="ARBA00022741"/>
    </source>
</evidence>
<keyword evidence="11" id="KW-0811">Translocation</keyword>
<feature type="domain" description="Helicase ATP-binding" evidence="21">
    <location>
        <begin position="155"/>
        <end position="322"/>
    </location>
</feature>
<evidence type="ECO:0000313" key="25">
    <source>
        <dbReference type="Proteomes" id="UP001212411"/>
    </source>
</evidence>
<keyword evidence="25" id="KW-1185">Reference proteome</keyword>
<keyword evidence="12" id="KW-0509">mRNA transport</keyword>